<keyword evidence="1" id="KW-0732">Signal</keyword>
<name>A0A258FLP8_9CAUL</name>
<evidence type="ECO:0000256" key="1">
    <source>
        <dbReference type="SAM" id="SignalP"/>
    </source>
</evidence>
<organism evidence="2 3">
    <name type="scientific">Brevundimonas subvibrioides</name>
    <dbReference type="NCBI Taxonomy" id="74313"/>
    <lineage>
        <taxon>Bacteria</taxon>
        <taxon>Pseudomonadati</taxon>
        <taxon>Pseudomonadota</taxon>
        <taxon>Alphaproteobacteria</taxon>
        <taxon>Caulobacterales</taxon>
        <taxon>Caulobacteraceae</taxon>
        <taxon>Brevundimonas</taxon>
    </lineage>
</organism>
<feature type="signal peptide" evidence="1">
    <location>
        <begin position="1"/>
        <end position="22"/>
    </location>
</feature>
<evidence type="ECO:0000313" key="2">
    <source>
        <dbReference type="EMBL" id="OYX33421.1"/>
    </source>
</evidence>
<keyword evidence="2" id="KW-0449">Lipoprotein</keyword>
<proteinExistence type="predicted"/>
<feature type="chain" id="PRO_5012198082" evidence="1">
    <location>
        <begin position="23"/>
        <end position="64"/>
    </location>
</feature>
<evidence type="ECO:0000313" key="3">
    <source>
        <dbReference type="Proteomes" id="UP000215595"/>
    </source>
</evidence>
<comment type="caution">
    <text evidence="2">The sequence shown here is derived from an EMBL/GenBank/DDBJ whole genome shotgun (WGS) entry which is preliminary data.</text>
</comment>
<accession>A0A258FLP8</accession>
<dbReference type="AlphaFoldDB" id="A0A258FLP8"/>
<dbReference type="Proteomes" id="UP000215595">
    <property type="component" value="Unassembled WGS sequence"/>
</dbReference>
<gene>
    <name evidence="2" type="ORF">B7Z01_08795</name>
</gene>
<reference evidence="2 3" key="1">
    <citation type="submission" date="2017-03" db="EMBL/GenBank/DDBJ databases">
        <title>Lifting the veil on microbial sulfur biogeochemistry in mining wastewaters.</title>
        <authorList>
            <person name="Kantor R.S."/>
            <person name="Colenbrander Nelson T."/>
            <person name="Marshall S."/>
            <person name="Bennett D."/>
            <person name="Apte S."/>
            <person name="Camacho D."/>
            <person name="Thomas B.C."/>
            <person name="Warren L.A."/>
            <person name="Banfield J.F."/>
        </authorList>
    </citation>
    <scope>NUCLEOTIDE SEQUENCE [LARGE SCALE GENOMIC DNA]</scope>
    <source>
        <strain evidence="2">32-69-9</strain>
    </source>
</reference>
<dbReference type="PROSITE" id="PS51257">
    <property type="entry name" value="PROKAR_LIPOPROTEIN"/>
    <property type="match status" value="1"/>
</dbReference>
<sequence>MTPPKRLIRTTLLAVGAATLLAGCTPTIRLQVDPIQIYAKLDADVRVRLDQELRDLLAENPNLF</sequence>
<dbReference type="EMBL" id="NCEB01000016">
    <property type="protein sequence ID" value="OYX33421.1"/>
    <property type="molecule type" value="Genomic_DNA"/>
</dbReference>
<protein>
    <submittedName>
        <fullName evidence="2">YnbE family lipoprotein</fullName>
    </submittedName>
</protein>